<gene>
    <name evidence="2" type="ORF">B296_00012042</name>
</gene>
<accession>A0A426ZWR1</accession>
<feature type="compositionally biased region" description="Acidic residues" evidence="1">
    <location>
        <begin position="202"/>
        <end position="218"/>
    </location>
</feature>
<evidence type="ECO:0000313" key="2">
    <source>
        <dbReference type="EMBL" id="RRT68434.1"/>
    </source>
</evidence>
<feature type="compositionally biased region" description="Basic and acidic residues" evidence="1">
    <location>
        <begin position="152"/>
        <end position="167"/>
    </location>
</feature>
<sequence>MKVPPLRYYGVAKPMTLLSVASHLRCIASNRYTMLSPGDISIAFRFSCMCLEATFVFGTMHDESVAEARALLLHKLQNQDIAEAERPEVDVSNRKIDDFSVQCEVKVTEPKDLYETSPSQAKEVISVPITDPVTEKHPIQTTEVEVIDKSVIEEEPPRHLQKDHSDASKVSIENSDEDGDDWLEDETEEIGISGSTNIPIGNDEDVSFSDLEEEDEYEYDRSAPKTLKK</sequence>
<name>A0A426ZWR1_ENSVE</name>
<comment type="caution">
    <text evidence="2">The sequence shown here is derived from an EMBL/GenBank/DDBJ whole genome shotgun (WGS) entry which is preliminary data.</text>
</comment>
<dbReference type="EMBL" id="AMZH03004699">
    <property type="protein sequence ID" value="RRT68434.1"/>
    <property type="molecule type" value="Genomic_DNA"/>
</dbReference>
<dbReference type="Proteomes" id="UP000287651">
    <property type="component" value="Unassembled WGS sequence"/>
</dbReference>
<reference evidence="2 3" key="1">
    <citation type="journal article" date="2014" name="Agronomy (Basel)">
        <title>A Draft Genome Sequence for Ensete ventricosum, the Drought-Tolerant Tree Against Hunger.</title>
        <authorList>
            <person name="Harrison J."/>
            <person name="Moore K.A."/>
            <person name="Paszkiewicz K."/>
            <person name="Jones T."/>
            <person name="Grant M."/>
            <person name="Ambacheew D."/>
            <person name="Muzemil S."/>
            <person name="Studholme D.J."/>
        </authorList>
    </citation>
    <scope>NUCLEOTIDE SEQUENCE [LARGE SCALE GENOMIC DNA]</scope>
</reference>
<feature type="region of interest" description="Disordered" evidence="1">
    <location>
        <begin position="152"/>
        <end position="229"/>
    </location>
</feature>
<evidence type="ECO:0000313" key="3">
    <source>
        <dbReference type="Proteomes" id="UP000287651"/>
    </source>
</evidence>
<evidence type="ECO:0000256" key="1">
    <source>
        <dbReference type="SAM" id="MobiDB-lite"/>
    </source>
</evidence>
<organism evidence="2 3">
    <name type="scientific">Ensete ventricosum</name>
    <name type="common">Abyssinian banana</name>
    <name type="synonym">Musa ensete</name>
    <dbReference type="NCBI Taxonomy" id="4639"/>
    <lineage>
        <taxon>Eukaryota</taxon>
        <taxon>Viridiplantae</taxon>
        <taxon>Streptophyta</taxon>
        <taxon>Embryophyta</taxon>
        <taxon>Tracheophyta</taxon>
        <taxon>Spermatophyta</taxon>
        <taxon>Magnoliopsida</taxon>
        <taxon>Liliopsida</taxon>
        <taxon>Zingiberales</taxon>
        <taxon>Musaceae</taxon>
        <taxon>Ensete</taxon>
    </lineage>
</organism>
<feature type="compositionally biased region" description="Acidic residues" evidence="1">
    <location>
        <begin position="174"/>
        <end position="189"/>
    </location>
</feature>
<proteinExistence type="predicted"/>
<protein>
    <submittedName>
        <fullName evidence="2">Uncharacterized protein</fullName>
    </submittedName>
</protein>
<dbReference type="AlphaFoldDB" id="A0A426ZWR1"/>